<dbReference type="GeneID" id="77676280"/>
<proteinExistence type="predicted"/>
<comment type="caution">
    <text evidence="2">The sequence shown here is derived from an EMBL/GenBank/DDBJ whole genome shotgun (WGS) entry which is preliminary data.</text>
</comment>
<reference evidence="2 3" key="1">
    <citation type="journal article" date="2014" name="Genome Announc.">
        <title>Genome Sequence of the Microsporidian Species Nematocida sp1 Strain ERTm6 (ATCC PRA-372).</title>
        <authorList>
            <person name="Bakowski M.A."/>
            <person name="Priest M."/>
            <person name="Young S."/>
            <person name="Cuomo C.A."/>
            <person name="Troemel E.R."/>
        </authorList>
    </citation>
    <scope>NUCLEOTIDE SEQUENCE [LARGE SCALE GENOMIC DNA]</scope>
    <source>
        <strain evidence="2 3">ERTm6</strain>
    </source>
</reference>
<keyword evidence="1" id="KW-0732">Signal</keyword>
<dbReference type="AlphaFoldDB" id="A0A086J223"/>
<feature type="signal peptide" evidence="1">
    <location>
        <begin position="1"/>
        <end position="31"/>
    </location>
</feature>
<name>A0A086J223_NEMA1</name>
<organism evidence="2 3">
    <name type="scientific">Nematocida ausubeli (strain ATCC PRA-371 / ERTm2)</name>
    <name type="common">Nematode killer fungus</name>
    <dbReference type="NCBI Taxonomy" id="1913371"/>
    <lineage>
        <taxon>Eukaryota</taxon>
        <taxon>Fungi</taxon>
        <taxon>Fungi incertae sedis</taxon>
        <taxon>Microsporidia</taxon>
        <taxon>Nematocida</taxon>
    </lineage>
</organism>
<protein>
    <submittedName>
        <fullName evidence="2">Uncharacterized protein</fullName>
    </submittedName>
</protein>
<dbReference type="RefSeq" id="XP_052904746.1">
    <property type="nucleotide sequence ID" value="XM_053048941.1"/>
</dbReference>
<feature type="chain" id="PRO_5001807822" evidence="1">
    <location>
        <begin position="32"/>
        <end position="957"/>
    </location>
</feature>
<dbReference type="EMBL" id="AKIJ01000003">
    <property type="protein sequence ID" value="KFG26191.1"/>
    <property type="molecule type" value="Genomic_DNA"/>
</dbReference>
<accession>A0A086J223</accession>
<dbReference type="HOGENOM" id="CLU_009683_3_0_1"/>
<keyword evidence="3" id="KW-1185">Reference proteome</keyword>
<evidence type="ECO:0000256" key="1">
    <source>
        <dbReference type="SAM" id="SignalP"/>
    </source>
</evidence>
<gene>
    <name evidence="2" type="ORF">NESG_01307</name>
</gene>
<dbReference type="Proteomes" id="UP000054524">
    <property type="component" value="Unassembled WGS sequence"/>
</dbReference>
<sequence length="957" mass="110210">MHALKKQTNIGALLLQWFLIGFILLMHTVHGKFTEDEINRILKTEIDRIKEKTIVVNPNGPLSPQKLCAYKKNGYIHNKRFFAPEINTYFSLIDNNSGICYIRDPTRDKVYTKEKNGKKVSKYIIEYHKKLIEMFPSPKQKISIFPAEECTDSFTLFLNSPPVKEHAYMILASLLLQAEGINVPLSLNGANGNGQTLVLSAADRNTVVFSLKMNISFSFTLGSGSSKSEETKDVYQESAAGIIRFFKNCTDNSRIQKGGVCEESTLADEFQNGLFMNRALFLISSYIFEYINDEKGMSSFIQRVYELACSQYYNVKKLKDSIKAGKIEAFFDRYFVFKENHLNSEYSSQREKKSSDLMIEIQDSNELPLIMILFLKSNYVIEKGSRNNTVFGKLSTVPIWSEYFYKNHSGHNVENKKSRVQNIIDNILVDKNKIDPEVLRNWNQKIKTLDSSNRNRKEFKSPYCIIDVLRFISYAEGHPNQYRLAIDGIKNIMTNNGNPNKAIKTLQRAIANLFTVIDAGNRQGGLIVKNQSTDNTVEVELINTEIVWDHSNIKVFGELKVFYRYNDEKEGISIEVYRGVPVKVSLISPIKKVIGAAQSDSLKYNSEGSPPQNDIIRESMQAIQTGELSFAQNSHEQLAITDKDLIRMEKTGFRYLNRLFLHGIIDGKDCKAKLVSLLVGYMHDVEKERAPGDAVTRFLHNILGSEQFDDENMQKILSTSIAYKMVSDFNCSDMLVYKDEYKNSLFTFILNEKVLMLRYLIYNGTCSDILNWMALYVQIRRLASRRRLDIIFKKLPSEDIVWLVKRLSSDGRVKTSIISLICILKKGDNESTDTSILNHHNSNFISILIGAACQRENLMPLVPSMLLELDLENEFIGYTEMHTSRYYENAICKLESIKYMKKEERFVNNQSKLIKNYKESLERCIESEKNHIYKRADAMYTKVIEKWKKLWVYECTE</sequence>
<evidence type="ECO:0000313" key="2">
    <source>
        <dbReference type="EMBL" id="KFG26191.1"/>
    </source>
</evidence>
<evidence type="ECO:0000313" key="3">
    <source>
        <dbReference type="Proteomes" id="UP000054524"/>
    </source>
</evidence>